<evidence type="ECO:0000256" key="1">
    <source>
        <dbReference type="SAM" id="Phobius"/>
    </source>
</evidence>
<evidence type="ECO:0000313" key="3">
    <source>
        <dbReference type="Proteomes" id="UP000777438"/>
    </source>
</evidence>
<keyword evidence="1" id="KW-0812">Transmembrane</keyword>
<organism evidence="2 3">
    <name type="scientific">Thelonectria olida</name>
    <dbReference type="NCBI Taxonomy" id="1576542"/>
    <lineage>
        <taxon>Eukaryota</taxon>
        <taxon>Fungi</taxon>
        <taxon>Dikarya</taxon>
        <taxon>Ascomycota</taxon>
        <taxon>Pezizomycotina</taxon>
        <taxon>Sordariomycetes</taxon>
        <taxon>Hypocreomycetidae</taxon>
        <taxon>Hypocreales</taxon>
        <taxon>Nectriaceae</taxon>
        <taxon>Thelonectria</taxon>
    </lineage>
</organism>
<feature type="transmembrane region" description="Helical" evidence="1">
    <location>
        <begin position="224"/>
        <end position="240"/>
    </location>
</feature>
<name>A0A9P8VX49_9HYPO</name>
<evidence type="ECO:0000313" key="2">
    <source>
        <dbReference type="EMBL" id="KAH6884153.1"/>
    </source>
</evidence>
<keyword evidence="1" id="KW-0472">Membrane</keyword>
<comment type="caution">
    <text evidence="2">The sequence shown here is derived from an EMBL/GenBank/DDBJ whole genome shotgun (WGS) entry which is preliminary data.</text>
</comment>
<feature type="transmembrane region" description="Helical" evidence="1">
    <location>
        <begin position="123"/>
        <end position="144"/>
    </location>
</feature>
<accession>A0A9P8VX49</accession>
<feature type="non-terminal residue" evidence="2">
    <location>
        <position position="656"/>
    </location>
</feature>
<sequence>FYCPDGGDFYICFGSWLNFIGCCASDPCTNGPGVCPDEHLRTTTYNATALRDISSIFWKCFSGTASTKTFSCRNSKPAARFRLRSTYVPVLSQTSSADTASESKDYIPASDGQWSEKALGLRWFWNIILTLIPFCFLGLAIVALHLDGQQRSDYGEKAMEMTRLGPTVFPIVFAAIASRFYKCLARWCLEKKDGITLASLEQIFGSQSLAAAFERLFSIRTRNLLGLTLLLTWMMSPIGGQSASRVLFIGDSATTANTTIYYLHPSYQRSRYLSWATAASERANIVALYTANLFSSLEQQRSVRDPWNLPKIPQWSRSAAIGEMYDINETALTRGDEYYSSLLGIRLQGLDLEGPVVSYDFSIVTSYVDFQCAHVGYLDDSDDAILSNKDQMLKVRDAGSDTEHFAVNITMPESWDEWTNLRNPPPLHMLYMSRINQTVSLANCTMQLIVLETNMRCGPRPSTTSCSARRQRRINGPPAANRLPYSMLKNPASLQKAFSLWPEALGVLGWEGSSLTPTDNYIISDYRYGPIQMNSDKWPTVYSRRLTTVFNTFWETTLNPRHSNVTFETLPQMNDLRIEDLDNFWNSTVGTVARSRKILAILGLLLQGFVRGPDVLGFASTMTRDNPYVLLPPGGSRLDGPERARRLGDLRLQLAD</sequence>
<dbReference type="Proteomes" id="UP000777438">
    <property type="component" value="Unassembled WGS sequence"/>
</dbReference>
<protein>
    <submittedName>
        <fullName evidence="2">Uncharacterized protein</fullName>
    </submittedName>
</protein>
<dbReference type="AlphaFoldDB" id="A0A9P8VX49"/>
<keyword evidence="3" id="KW-1185">Reference proteome</keyword>
<proteinExistence type="predicted"/>
<feature type="transmembrane region" description="Helical" evidence="1">
    <location>
        <begin position="164"/>
        <end position="181"/>
    </location>
</feature>
<keyword evidence="1" id="KW-1133">Transmembrane helix</keyword>
<reference evidence="2 3" key="1">
    <citation type="journal article" date="2021" name="Nat. Commun.">
        <title>Genetic determinants of endophytism in the Arabidopsis root mycobiome.</title>
        <authorList>
            <person name="Mesny F."/>
            <person name="Miyauchi S."/>
            <person name="Thiergart T."/>
            <person name="Pickel B."/>
            <person name="Atanasova L."/>
            <person name="Karlsson M."/>
            <person name="Huettel B."/>
            <person name="Barry K.W."/>
            <person name="Haridas S."/>
            <person name="Chen C."/>
            <person name="Bauer D."/>
            <person name="Andreopoulos W."/>
            <person name="Pangilinan J."/>
            <person name="LaButti K."/>
            <person name="Riley R."/>
            <person name="Lipzen A."/>
            <person name="Clum A."/>
            <person name="Drula E."/>
            <person name="Henrissat B."/>
            <person name="Kohler A."/>
            <person name="Grigoriev I.V."/>
            <person name="Martin F.M."/>
            <person name="Hacquard S."/>
        </authorList>
    </citation>
    <scope>NUCLEOTIDE SEQUENCE [LARGE SCALE GENOMIC DNA]</scope>
    <source>
        <strain evidence="2 3">MPI-CAGE-CH-0241</strain>
    </source>
</reference>
<dbReference type="EMBL" id="JAGPYM010000021">
    <property type="protein sequence ID" value="KAH6884153.1"/>
    <property type="molecule type" value="Genomic_DNA"/>
</dbReference>
<feature type="non-terminal residue" evidence="2">
    <location>
        <position position="1"/>
    </location>
</feature>
<dbReference type="OrthoDB" id="3692311at2759"/>
<gene>
    <name evidence="2" type="ORF">B0T10DRAFT_579538</name>
</gene>